<dbReference type="VEuPathDB" id="FungiDB:VP01_2540g6"/>
<protein>
    <submittedName>
        <fullName evidence="1">Uncharacterized protein</fullName>
    </submittedName>
</protein>
<evidence type="ECO:0000313" key="1">
    <source>
        <dbReference type="EMBL" id="KNZ55928.1"/>
    </source>
</evidence>
<reference evidence="1 2" key="1">
    <citation type="submission" date="2015-08" db="EMBL/GenBank/DDBJ databases">
        <title>Next Generation Sequencing and Analysis of the Genome of Puccinia sorghi L Schw, the Causal Agent of Maize Common Rust.</title>
        <authorList>
            <person name="Rochi L."/>
            <person name="Burguener G."/>
            <person name="Darino M."/>
            <person name="Turjanski A."/>
            <person name="Kreff E."/>
            <person name="Dieguez M.J."/>
            <person name="Sacco F."/>
        </authorList>
    </citation>
    <scope>NUCLEOTIDE SEQUENCE [LARGE SCALE GENOMIC DNA]</scope>
    <source>
        <strain evidence="1 2">RO10H11247</strain>
    </source>
</reference>
<organism evidence="1 2">
    <name type="scientific">Puccinia sorghi</name>
    <dbReference type="NCBI Taxonomy" id="27349"/>
    <lineage>
        <taxon>Eukaryota</taxon>
        <taxon>Fungi</taxon>
        <taxon>Dikarya</taxon>
        <taxon>Basidiomycota</taxon>
        <taxon>Pucciniomycotina</taxon>
        <taxon>Pucciniomycetes</taxon>
        <taxon>Pucciniales</taxon>
        <taxon>Pucciniaceae</taxon>
        <taxon>Puccinia</taxon>
    </lineage>
</organism>
<dbReference type="Proteomes" id="UP000037035">
    <property type="component" value="Unassembled WGS sequence"/>
</dbReference>
<evidence type="ECO:0000313" key="2">
    <source>
        <dbReference type="Proteomes" id="UP000037035"/>
    </source>
</evidence>
<dbReference type="OrthoDB" id="1736708at2759"/>
<keyword evidence="2" id="KW-1185">Reference proteome</keyword>
<dbReference type="EMBL" id="LAVV01007437">
    <property type="protein sequence ID" value="KNZ55928.1"/>
    <property type="molecule type" value="Genomic_DNA"/>
</dbReference>
<name>A0A0L6V5B1_9BASI</name>
<gene>
    <name evidence="1" type="ORF">VP01_2540g6</name>
</gene>
<dbReference type="AlphaFoldDB" id="A0A0L6V5B1"/>
<accession>A0A0L6V5B1</accession>
<proteinExistence type="predicted"/>
<sequence length="303" mass="34191">MSEHTTRTILPMLTKTNFKDWKGDVFAYSATATAEQKEAWLEKKISAADEAHFLWKLLCDHCEAKTVQNQSKVYQNFLKIPFKSSLARYLVACEIGISNMRVVGMTIAVPKVNKPTFNENHLAEIIMSKIPSTEELIVKTKTAYKAKTTPTMYCKNSVHNPKTRHSKDKCYQLHPELEPELYKQKRKAKKAVVESTQPDNTESIESQHSVYLARTKALLSSKGTQSWTVVVLTTFEIANGKTVPIVGSGIVGLKNVHGIVFQLKAVHVPDLVHPLISWGRLWDKQCDFICKARGEFEVVDNVT</sequence>
<comment type="caution">
    <text evidence="1">The sequence shown here is derived from an EMBL/GenBank/DDBJ whole genome shotgun (WGS) entry which is preliminary data.</text>
</comment>